<dbReference type="Pfam" id="PF04378">
    <property type="entry name" value="RsmJ"/>
    <property type="match status" value="1"/>
</dbReference>
<feature type="binding site" evidence="1">
    <location>
        <position position="122"/>
    </location>
    <ligand>
        <name>S-adenosyl-L-methionine</name>
        <dbReference type="ChEBI" id="CHEBI:59789"/>
    </ligand>
</feature>
<dbReference type="RefSeq" id="WP_023978451.1">
    <property type="nucleotide sequence ID" value="NZ_CBLX010000003.1"/>
</dbReference>
<comment type="similarity">
    <text evidence="1">Belongs to the RlmJ family.</text>
</comment>
<dbReference type="GO" id="GO:0005829">
    <property type="term" value="C:cytosol"/>
    <property type="evidence" value="ECO:0007669"/>
    <property type="project" value="TreeGrafter"/>
</dbReference>
<evidence type="ECO:0000313" key="2">
    <source>
        <dbReference type="EMBL" id="CDG38284.1"/>
    </source>
</evidence>
<feature type="binding site" evidence="1">
    <location>
        <position position="104"/>
    </location>
    <ligand>
        <name>S-adenosyl-L-methionine</name>
        <dbReference type="ChEBI" id="CHEBI:59789"/>
    </ligand>
</feature>
<reference evidence="2 3" key="2">
    <citation type="journal article" date="2014" name="PLoS ONE">
        <title>Evolution of mitochondria reconstructed from the energy metabolism of living bacteria.</title>
        <authorList>
            <person name="Degli Esposti M."/>
            <person name="Chouaia B."/>
            <person name="Comandatore F."/>
            <person name="Crotti E."/>
            <person name="Sassera D."/>
            <person name="Lievens P.M."/>
            <person name="Daffonchio D."/>
            <person name="Bandi C."/>
        </authorList>
    </citation>
    <scope>NUCLEOTIDE SEQUENCE [LARGE SCALE GENOMIC DNA]</scope>
    <source>
        <strain evidence="2 3">SF2.1</strain>
    </source>
</reference>
<dbReference type="GO" id="GO:0003723">
    <property type="term" value="F:RNA binding"/>
    <property type="evidence" value="ECO:0007669"/>
    <property type="project" value="UniProtKB-UniRule"/>
</dbReference>
<keyword evidence="1" id="KW-0694">RNA-binding</keyword>
<dbReference type="GO" id="GO:0036307">
    <property type="term" value="F:23S rRNA (adenine(2030)-N(6))-methyltransferase activity"/>
    <property type="evidence" value="ECO:0007669"/>
    <property type="project" value="UniProtKB-UniRule"/>
</dbReference>
<feature type="binding site" evidence="1">
    <location>
        <position position="41"/>
    </location>
    <ligand>
        <name>S-adenosyl-L-methionine</name>
        <dbReference type="ChEBI" id="CHEBI:59789"/>
    </ligand>
</feature>
<name>A0A060QB01_9PROT</name>
<protein>
    <recommendedName>
        <fullName evidence="1">Ribosomal RNA large subunit methyltransferase J</fullName>
        <ecNumber evidence="1">2.1.1.266</ecNumber>
    </recommendedName>
    <alternativeName>
        <fullName evidence="1">23S rRNA (adenine(2030)-N6)-methyltransferase</fullName>
    </alternativeName>
    <alternativeName>
        <fullName evidence="1">23S rRNA m6A2030 methyltransferase</fullName>
    </alternativeName>
</protein>
<gene>
    <name evidence="1" type="primary">rlmJ</name>
    <name evidence="2" type="ORF">ASAP_0239</name>
</gene>
<dbReference type="SUPFAM" id="SSF53335">
    <property type="entry name" value="S-adenosyl-L-methionine-dependent methyltransferases"/>
    <property type="match status" value="1"/>
</dbReference>
<feature type="binding site" evidence="1">
    <location>
        <position position="18"/>
    </location>
    <ligand>
        <name>S-adenosyl-L-methionine</name>
        <dbReference type="ChEBI" id="CHEBI:59789"/>
    </ligand>
</feature>
<comment type="subunit">
    <text evidence="1">Monomer.</text>
</comment>
<evidence type="ECO:0000313" key="3">
    <source>
        <dbReference type="Proteomes" id="UP000027583"/>
    </source>
</evidence>
<feature type="site" description="Interaction with substrate rRNA" evidence="1">
    <location>
        <position position="3"/>
    </location>
</feature>
<dbReference type="HAMAP" id="MF_00934">
    <property type="entry name" value="23SrRNA_methyltr_J"/>
    <property type="match status" value="1"/>
</dbReference>
<dbReference type="AlphaFoldDB" id="A0A060QB01"/>
<organism evidence="2 3">
    <name type="scientific">Asaia bogorensis</name>
    <dbReference type="NCBI Taxonomy" id="91915"/>
    <lineage>
        <taxon>Bacteria</taxon>
        <taxon>Pseudomonadati</taxon>
        <taxon>Pseudomonadota</taxon>
        <taxon>Alphaproteobacteria</taxon>
        <taxon>Acetobacterales</taxon>
        <taxon>Acetobacteraceae</taxon>
        <taxon>Asaia</taxon>
    </lineage>
</organism>
<feature type="binding site" evidence="1">
    <location>
        <begin position="147"/>
        <end position="148"/>
    </location>
    <ligand>
        <name>S-adenosyl-L-methionine</name>
        <dbReference type="ChEBI" id="CHEBI:59789"/>
    </ligand>
</feature>
<dbReference type="GO" id="GO:0070475">
    <property type="term" value="P:rRNA base methylation"/>
    <property type="evidence" value="ECO:0007669"/>
    <property type="project" value="UniProtKB-UniRule"/>
</dbReference>
<evidence type="ECO:0000256" key="1">
    <source>
        <dbReference type="HAMAP-Rule" id="MF_00934"/>
    </source>
</evidence>
<dbReference type="eggNOG" id="COG2961">
    <property type="taxonomic scope" value="Bacteria"/>
</dbReference>
<dbReference type="InterPro" id="IPR007473">
    <property type="entry name" value="RlmJ"/>
</dbReference>
<keyword evidence="1" id="KW-0808">Transferase</keyword>
<dbReference type="Gene3D" id="3.40.50.150">
    <property type="entry name" value="Vaccinia Virus protein VP39"/>
    <property type="match status" value="1"/>
</dbReference>
<accession>A0A060QB01</accession>
<feature type="binding site" evidence="1">
    <location>
        <position position="169"/>
    </location>
    <ligand>
        <name>S-adenosyl-L-methionine</name>
        <dbReference type="ChEBI" id="CHEBI:59789"/>
    </ligand>
</feature>
<comment type="caution">
    <text evidence="2">The sequence shown here is derived from an EMBL/GenBank/DDBJ whole genome shotgun (WGS) entry which is preliminary data.</text>
</comment>
<dbReference type="EC" id="2.1.1.266" evidence="1"/>
<keyword evidence="1" id="KW-0698">rRNA processing</keyword>
<comment type="function">
    <text evidence="1">Specifically methylates the adenine in position 2030 of 23S rRNA.</text>
</comment>
<dbReference type="PANTHER" id="PTHR37426:SF1">
    <property type="entry name" value="RIBOSOMAL RNA LARGE SUBUNIT METHYLTRANSFERASE J"/>
    <property type="match status" value="1"/>
</dbReference>
<keyword evidence="1" id="KW-0489">Methyltransferase</keyword>
<feature type="active site" description="Proton acceptor" evidence="1">
    <location>
        <position position="169"/>
    </location>
</feature>
<dbReference type="InterPro" id="IPR029063">
    <property type="entry name" value="SAM-dependent_MTases_sf"/>
</dbReference>
<comment type="catalytic activity">
    <reaction evidence="1">
        <text>adenosine(2030) in 23S rRNA + S-adenosyl-L-methionine = N(6)-methyladenosine(2030) in 23S rRNA + S-adenosyl-L-homocysteine + H(+)</text>
        <dbReference type="Rhea" id="RHEA:43736"/>
        <dbReference type="Rhea" id="RHEA-COMP:10668"/>
        <dbReference type="Rhea" id="RHEA-COMP:10669"/>
        <dbReference type="ChEBI" id="CHEBI:15378"/>
        <dbReference type="ChEBI" id="CHEBI:57856"/>
        <dbReference type="ChEBI" id="CHEBI:59789"/>
        <dbReference type="ChEBI" id="CHEBI:74411"/>
        <dbReference type="ChEBI" id="CHEBI:74449"/>
        <dbReference type="EC" id="2.1.1.266"/>
    </reaction>
</comment>
<sequence length="285" mass="32101">MNYRHAYHAGNFADMMKHGLLLVILRHLLRKPAGFCVLDTHSGCGVYDLDATEAQKTGEWREGIGAFHDTPALPETVPEELTDYLSIVRSFNAPDGPANRYPGSPALIASVLRPQDRLICCELHPDDARILRRNFRDQPQVAVHERDGYGALKAFLPPRDLKRGLVLMDPPFEKTDEFDTLATAMRNARRAFPMGIVAAWYPIKHRAPVRRFHDTLRDMGLRDIVDCSLYLRQPTDPARLNGCGLTVIAPPYRFEDQARVFLNSIAPILSPDGEGYAEVTRIVEE</sequence>
<reference evidence="2 3" key="1">
    <citation type="journal article" date="2014" name="Genome Biol. Evol.">
        <title>Acetic acid bacteria genomes reveal functional traits for adaptation to life in insect guts.</title>
        <authorList>
            <person name="Chouaia B."/>
            <person name="Gaiarsa S."/>
            <person name="Crotti E."/>
            <person name="Comandatore F."/>
            <person name="Degli Esposti M."/>
            <person name="Ricci I."/>
            <person name="Alma A."/>
            <person name="Favia G."/>
            <person name="Bandi C."/>
            <person name="Daffonchio D."/>
        </authorList>
    </citation>
    <scope>NUCLEOTIDE SEQUENCE [LARGE SCALE GENOMIC DNA]</scope>
    <source>
        <strain evidence="2 3">SF2.1</strain>
    </source>
</reference>
<keyword evidence="1" id="KW-0949">S-adenosyl-L-methionine</keyword>
<dbReference type="PANTHER" id="PTHR37426">
    <property type="entry name" value="RIBOSOMAL RNA LARGE SUBUNIT METHYLTRANSFERASE J"/>
    <property type="match status" value="1"/>
</dbReference>
<dbReference type="Proteomes" id="UP000027583">
    <property type="component" value="Unassembled WGS sequence"/>
</dbReference>
<proteinExistence type="inferred from homology"/>
<dbReference type="EMBL" id="CBLX010000003">
    <property type="protein sequence ID" value="CDG38284.1"/>
    <property type="molecule type" value="Genomic_DNA"/>
</dbReference>